<evidence type="ECO:0000313" key="3">
    <source>
        <dbReference type="Proteomes" id="UP000012960"/>
    </source>
</evidence>
<evidence type="ECO:0000313" key="1">
    <source>
        <dbReference type="EMBL" id="CAG1846270.1"/>
    </source>
</evidence>
<accession>A0A804JGA5</accession>
<gene>
    <name evidence="1" type="ORF">GSMUA_160650.1</name>
</gene>
<organism evidence="2 3">
    <name type="scientific">Musa acuminata subsp. malaccensis</name>
    <name type="common">Wild banana</name>
    <name type="synonym">Musa malaccensis</name>
    <dbReference type="NCBI Taxonomy" id="214687"/>
    <lineage>
        <taxon>Eukaryota</taxon>
        <taxon>Viridiplantae</taxon>
        <taxon>Streptophyta</taxon>
        <taxon>Embryophyta</taxon>
        <taxon>Tracheophyta</taxon>
        <taxon>Spermatophyta</taxon>
        <taxon>Magnoliopsida</taxon>
        <taxon>Liliopsida</taxon>
        <taxon>Zingiberales</taxon>
        <taxon>Musaceae</taxon>
        <taxon>Musa</taxon>
    </lineage>
</organism>
<proteinExistence type="predicted"/>
<dbReference type="InParanoid" id="A0A804JGA5"/>
<evidence type="ECO:0000313" key="2">
    <source>
        <dbReference type="EnsemblPlants" id="Ma06_p14690.1"/>
    </source>
</evidence>
<name>A0A804JGA5_MUSAM</name>
<dbReference type="AlphaFoldDB" id="A0A804JGA5"/>
<reference evidence="2" key="2">
    <citation type="submission" date="2021-05" db="UniProtKB">
        <authorList>
            <consortium name="EnsemblPlants"/>
        </authorList>
    </citation>
    <scope>IDENTIFICATION</scope>
    <source>
        <strain evidence="2">subsp. malaccensis</strain>
    </source>
</reference>
<protein>
    <submittedName>
        <fullName evidence="1">(wild Malaysian banana) hypothetical protein</fullName>
    </submittedName>
</protein>
<dbReference type="Gramene" id="Ma06_t14690.1">
    <property type="protein sequence ID" value="Ma06_p14690.1"/>
    <property type="gene ID" value="Ma06_g14690"/>
</dbReference>
<dbReference type="Proteomes" id="UP000012960">
    <property type="component" value="Unplaced"/>
</dbReference>
<dbReference type="EMBL" id="HG996471">
    <property type="protein sequence ID" value="CAG1846270.1"/>
    <property type="molecule type" value="Genomic_DNA"/>
</dbReference>
<dbReference type="EnsemblPlants" id="Ma06_t14690.1">
    <property type="protein sequence ID" value="Ma06_p14690.1"/>
    <property type="gene ID" value="Ma06_g14690"/>
</dbReference>
<reference evidence="1" key="1">
    <citation type="submission" date="2021-03" db="EMBL/GenBank/DDBJ databases">
        <authorList>
            <consortium name="Genoscope - CEA"/>
            <person name="William W."/>
        </authorList>
    </citation>
    <scope>NUCLEOTIDE SEQUENCE</scope>
    <source>
        <strain evidence="1">Doubled-haploid Pahang</strain>
    </source>
</reference>
<keyword evidence="3" id="KW-1185">Reference proteome</keyword>
<sequence length="90" mass="10264">MQKPKYTFTRLLRKPCGDALALSVHLQKLKPCEWNLGRSSIFPQSQLNQLMGYNTALGGLDMVSRDHCFNMNMMNWTTQKLCLGTASHFV</sequence>